<dbReference type="SUPFAM" id="SSF53335">
    <property type="entry name" value="S-adenosyl-L-methionine-dependent methyltransferases"/>
    <property type="match status" value="1"/>
</dbReference>
<organism evidence="1 2">
    <name type="scientific">Streptococcus panodentis</name>
    <dbReference type="NCBI Taxonomy" id="1581472"/>
    <lineage>
        <taxon>Bacteria</taxon>
        <taxon>Bacillati</taxon>
        <taxon>Bacillota</taxon>
        <taxon>Bacilli</taxon>
        <taxon>Lactobacillales</taxon>
        <taxon>Streptococcaceae</taxon>
        <taxon>Streptococcus</taxon>
    </lineage>
</organism>
<keyword evidence="1" id="KW-0808">Transferase</keyword>
<dbReference type="GO" id="GO:0008168">
    <property type="term" value="F:methyltransferase activity"/>
    <property type="evidence" value="ECO:0007669"/>
    <property type="project" value="UniProtKB-KW"/>
</dbReference>
<dbReference type="Gene3D" id="3.40.50.150">
    <property type="entry name" value="Vaccinia Virus protein VP39"/>
    <property type="match status" value="1"/>
</dbReference>
<reference evidence="1 2" key="1">
    <citation type="submission" date="2018-05" db="EMBL/GenBank/DDBJ databases">
        <title>Draft genome sequence of Streptococcus panodentis CCUG 70867T.</title>
        <authorList>
            <person name="Salva-Serra F."/>
            <person name="Mendez V."/>
            <person name="Jaen-Luchoro D."/>
            <person name="Gonzales-Siles L."/>
            <person name="Karlsson R."/>
            <person name="Engstrom-Jakobsson H."/>
            <person name="Busquets A."/>
            <person name="Gomila M."/>
            <person name="Pineiro-Iglesias B."/>
            <person name="Bennasar-Figueras A."/>
            <person name="Seeger M."/>
            <person name="Moore E."/>
        </authorList>
    </citation>
    <scope>NUCLEOTIDE SEQUENCE [LARGE SCALE GENOMIC DNA]</scope>
    <source>
        <strain evidence="1 2">CCUG 70867</strain>
    </source>
</reference>
<dbReference type="Proteomes" id="UP001519349">
    <property type="component" value="Unassembled WGS sequence"/>
</dbReference>
<name>A0ABS5AZJ1_9STRE</name>
<keyword evidence="1" id="KW-0489">Methyltransferase</keyword>
<evidence type="ECO:0000313" key="1">
    <source>
        <dbReference type="EMBL" id="MBP2621920.1"/>
    </source>
</evidence>
<dbReference type="GO" id="GO:0032259">
    <property type="term" value="P:methylation"/>
    <property type="evidence" value="ECO:0007669"/>
    <property type="project" value="UniProtKB-KW"/>
</dbReference>
<dbReference type="InterPro" id="IPR029063">
    <property type="entry name" value="SAM-dependent_MTases_sf"/>
</dbReference>
<accession>A0ABS5AZJ1</accession>
<keyword evidence="2" id="KW-1185">Reference proteome</keyword>
<dbReference type="EMBL" id="QFAY01000027">
    <property type="protein sequence ID" value="MBP2621920.1"/>
    <property type="molecule type" value="Genomic_DNA"/>
</dbReference>
<protein>
    <submittedName>
        <fullName evidence="1">Methylase</fullName>
    </submittedName>
</protein>
<dbReference type="RefSeq" id="WP_209551932.1">
    <property type="nucleotide sequence ID" value="NZ_QFAY01000027.1"/>
</dbReference>
<gene>
    <name evidence="1" type="ORF">DHL47_11460</name>
</gene>
<sequence>MTEKIIKSKHRVQKHGEVFTPSWMVQKMLDIPGVKEATEDVYATFLEPSAGDGNFLEAILERKLFAVTQKYDKRNWKTKSLFAVSSIYGIEFLEDNLEVARSRMFLHYLDWIERCFGERLTSRSDLYKSAHYLINRNIVRGNTLTKRHPVTDELIMFSEWKRVKGHPSLVERVRFAFAELFGEVIIDDEDKVVKRQLSLFELSEENAAENETNNVRIQKVYTLGD</sequence>
<evidence type="ECO:0000313" key="2">
    <source>
        <dbReference type="Proteomes" id="UP001519349"/>
    </source>
</evidence>
<comment type="caution">
    <text evidence="1">The sequence shown here is derived from an EMBL/GenBank/DDBJ whole genome shotgun (WGS) entry which is preliminary data.</text>
</comment>
<proteinExistence type="predicted"/>